<dbReference type="Pfam" id="PF06961">
    <property type="entry name" value="DUF1294"/>
    <property type="match status" value="1"/>
</dbReference>
<dbReference type="Proteomes" id="UP000712570">
    <property type="component" value="Unassembled WGS sequence"/>
</dbReference>
<keyword evidence="3" id="KW-1185">Reference proteome</keyword>
<name>A0ABX0KZK5_9NEIS</name>
<feature type="transmembrane region" description="Helical" evidence="1">
    <location>
        <begin position="17"/>
        <end position="38"/>
    </location>
</feature>
<sequence>MPRKQGVGMVFFDGGNWPWWIAGGYLAVSIVAFIAYALDKSAARNDRWRTEERTLHLLALLGGWPGALLAQRVLRHKSKKTAFLRVFWATVLVNCAALVWVLLRWR</sequence>
<keyword evidence="1" id="KW-0472">Membrane</keyword>
<evidence type="ECO:0000256" key="1">
    <source>
        <dbReference type="SAM" id="Phobius"/>
    </source>
</evidence>
<keyword evidence="1" id="KW-0812">Transmembrane</keyword>
<organism evidence="2 3">
    <name type="scientific">Iodobacter violaceini</name>
    <dbReference type="NCBI Taxonomy" id="3044271"/>
    <lineage>
        <taxon>Bacteria</taxon>
        <taxon>Pseudomonadati</taxon>
        <taxon>Pseudomonadota</taxon>
        <taxon>Betaproteobacteria</taxon>
        <taxon>Neisseriales</taxon>
        <taxon>Chitinibacteraceae</taxon>
        <taxon>Iodobacter</taxon>
    </lineage>
</organism>
<dbReference type="EMBL" id="JAAOLX010000009">
    <property type="protein sequence ID" value="NHQ87825.1"/>
    <property type="molecule type" value="Genomic_DNA"/>
</dbReference>
<protein>
    <submittedName>
        <fullName evidence="2">DUF1294 domain-containing protein</fullName>
    </submittedName>
</protein>
<evidence type="ECO:0000313" key="3">
    <source>
        <dbReference type="Proteomes" id="UP000712570"/>
    </source>
</evidence>
<keyword evidence="1" id="KW-1133">Transmembrane helix</keyword>
<dbReference type="InterPro" id="IPR010718">
    <property type="entry name" value="DUF1294"/>
</dbReference>
<gene>
    <name evidence="2" type="ORF">HA050_17065</name>
</gene>
<accession>A0ABX0KZK5</accession>
<dbReference type="InterPro" id="IPR012156">
    <property type="entry name" value="Cold_shock_CspA"/>
</dbReference>
<feature type="transmembrane region" description="Helical" evidence="1">
    <location>
        <begin position="82"/>
        <end position="103"/>
    </location>
</feature>
<comment type="caution">
    <text evidence="2">The sequence shown here is derived from an EMBL/GenBank/DDBJ whole genome shotgun (WGS) entry which is preliminary data.</text>
</comment>
<dbReference type="PIRSF" id="PIRSF002599">
    <property type="entry name" value="Cold_shock_A"/>
    <property type="match status" value="1"/>
</dbReference>
<proteinExistence type="predicted"/>
<reference evidence="2 3" key="1">
    <citation type="submission" date="2020-03" db="EMBL/GenBank/DDBJ databases">
        <title>Draft genome sequence of environmentally isolated violet-colored cultures.</title>
        <authorList>
            <person name="Wilson H.S."/>
        </authorList>
    </citation>
    <scope>NUCLEOTIDE SEQUENCE [LARGE SCALE GENOMIC DNA]</scope>
    <source>
        <strain evidence="2 3">HSC-16F04</strain>
    </source>
</reference>
<dbReference type="RefSeq" id="WP_166828801.1">
    <property type="nucleotide sequence ID" value="NZ_JAAOLX010000009.1"/>
</dbReference>
<evidence type="ECO:0000313" key="2">
    <source>
        <dbReference type="EMBL" id="NHQ87825.1"/>
    </source>
</evidence>